<comment type="caution">
    <text evidence="1">The sequence shown here is derived from an EMBL/GenBank/DDBJ whole genome shotgun (WGS) entry which is preliminary data.</text>
</comment>
<name>A0A3S0R568_9GAMM</name>
<protein>
    <recommendedName>
        <fullName evidence="2">Winged helix DNA-binding domain-containing protein</fullName>
    </recommendedName>
</protein>
<sequence length="156" mass="16939">MLPQGAGMPDATQDDALQRLVVRRVQAAGLLRPTTAGAVWSLPCSRAERDRIAAQAIAAGELIELDVEGVRYWATPAALAVLDGVPGMSGFEARGAFSHRWTLMWDGRRRLALFGFDYVWEVYKPQAERRWGTTCCRYSGVSASSPASTPSASRAP</sequence>
<organism evidence="1">
    <name type="scientific">Billgrantia gudaonensis</name>
    <dbReference type="NCBI Taxonomy" id="376427"/>
    <lineage>
        <taxon>Bacteria</taxon>
        <taxon>Pseudomonadati</taxon>
        <taxon>Pseudomonadota</taxon>
        <taxon>Gammaproteobacteria</taxon>
        <taxon>Oceanospirillales</taxon>
        <taxon>Halomonadaceae</taxon>
        <taxon>Billgrantia</taxon>
    </lineage>
</organism>
<dbReference type="Pfam" id="PF06224">
    <property type="entry name" value="AlkZ-like"/>
    <property type="match status" value="1"/>
</dbReference>
<proteinExistence type="predicted"/>
<evidence type="ECO:0008006" key="2">
    <source>
        <dbReference type="Google" id="ProtNLM"/>
    </source>
</evidence>
<accession>A0A3S0R568</accession>
<gene>
    <name evidence="1" type="ORF">DSL92_03915</name>
</gene>
<evidence type="ECO:0000313" key="1">
    <source>
        <dbReference type="EMBL" id="RUA22756.1"/>
    </source>
</evidence>
<dbReference type="InterPro" id="IPR009351">
    <property type="entry name" value="AlkZ-like"/>
</dbReference>
<dbReference type="EMBL" id="RXHI01000010">
    <property type="protein sequence ID" value="RUA22756.1"/>
    <property type="molecule type" value="Genomic_DNA"/>
</dbReference>
<reference evidence="1" key="1">
    <citation type="submission" date="2018-12" db="EMBL/GenBank/DDBJ databases">
        <authorList>
            <person name="Jadhav K."/>
            <person name="Kushwaha B."/>
            <person name="Jadhav I."/>
        </authorList>
    </citation>
    <scope>NUCLEOTIDE SEQUENCE [LARGE SCALE GENOMIC DNA]</scope>
    <source>
        <strain evidence="1">SBS 10</strain>
    </source>
</reference>
<dbReference type="AlphaFoldDB" id="A0A3S0R568"/>